<dbReference type="RefSeq" id="WP_158370663.1">
    <property type="nucleotide sequence ID" value="NZ_JAOQJU010000014.1"/>
</dbReference>
<evidence type="ECO:0000313" key="2">
    <source>
        <dbReference type="Proteomes" id="UP001652431"/>
    </source>
</evidence>
<proteinExistence type="predicted"/>
<comment type="caution">
    <text evidence="1">The sequence shown here is derived from an EMBL/GenBank/DDBJ whole genome shotgun (WGS) entry which is preliminary data.</text>
</comment>
<protein>
    <submittedName>
        <fullName evidence="1">Uncharacterized protein</fullName>
    </submittedName>
</protein>
<sequence length="140" mass="16844">FYDMPENEVREMLYLLNTANLDCYEYYHPERDVIQSGPVAFSGWLEHMDCRPYRTEVQLYKSLLFLKRSIDRDLIVTSQREALQTLRCIISNLEYRFYKAYGMEIEDKRTVYGECTYHMVPREDEPSVCLMHDWIYLPSA</sequence>
<name>A0ABT2RP11_9FIRM</name>
<reference evidence="1 2" key="1">
    <citation type="journal article" date="2021" name="ISME Commun">
        <title>Automated analysis of genomic sequences facilitates high-throughput and comprehensive description of bacteria.</title>
        <authorList>
            <person name="Hitch T.C.A."/>
        </authorList>
    </citation>
    <scope>NUCLEOTIDE SEQUENCE [LARGE SCALE GENOMIC DNA]</scope>
    <source>
        <strain evidence="1 2">Sanger_03</strain>
    </source>
</reference>
<organism evidence="1 2">
    <name type="scientific">Dorea acetigenes</name>
    <dbReference type="NCBI Taxonomy" id="2981787"/>
    <lineage>
        <taxon>Bacteria</taxon>
        <taxon>Bacillati</taxon>
        <taxon>Bacillota</taxon>
        <taxon>Clostridia</taxon>
        <taxon>Lachnospirales</taxon>
        <taxon>Lachnospiraceae</taxon>
        <taxon>Dorea</taxon>
    </lineage>
</organism>
<keyword evidence="2" id="KW-1185">Reference proteome</keyword>
<dbReference type="EMBL" id="JAOQJU010000014">
    <property type="protein sequence ID" value="MCU6687110.1"/>
    <property type="molecule type" value="Genomic_DNA"/>
</dbReference>
<dbReference type="Proteomes" id="UP001652431">
    <property type="component" value="Unassembled WGS sequence"/>
</dbReference>
<feature type="non-terminal residue" evidence="1">
    <location>
        <position position="1"/>
    </location>
</feature>
<gene>
    <name evidence="1" type="ORF">OCV99_11265</name>
</gene>
<evidence type="ECO:0000313" key="1">
    <source>
        <dbReference type="EMBL" id="MCU6687110.1"/>
    </source>
</evidence>
<accession>A0ABT2RP11</accession>